<dbReference type="OrthoDB" id="67788at2"/>
<dbReference type="Pfam" id="PF13391">
    <property type="entry name" value="HNH_2"/>
    <property type="match status" value="1"/>
</dbReference>
<keyword evidence="3" id="KW-1185">Reference proteome</keyword>
<dbReference type="Pfam" id="PF20296">
    <property type="entry name" value="MTaX1"/>
    <property type="match status" value="1"/>
</dbReference>
<dbReference type="SMART" id="SM00507">
    <property type="entry name" value="HNHc"/>
    <property type="match status" value="1"/>
</dbReference>
<dbReference type="AlphaFoldDB" id="A0A2U0HZL0"/>
<evidence type="ECO:0000313" key="3">
    <source>
        <dbReference type="Proteomes" id="UP000245962"/>
    </source>
</evidence>
<sequence length="338" mass="38921">MSTRKTKNLTKSDLRYLLIDSLKTYSDNVYYIDGNNPYRFSLNKKTTYILIRNVHESGKGRSNPDECRFQVSNSIGLVKALKSRVNVIVLGFFADENVFTAWDPLVFNNRFDSDFMDTSVKKSRSVYSRFSVQESANQNKIANYVDDNNQSIISFKPEYLGLYLENIDNIHNLDESELHKLIEFSDNENVEDFAGSISLGNEQLVVTHTRFKRDPNFRRKVYEAYNNKCAMCGIQLELIEAAHIVPHSHEVGTDDISNGLGLCSLHHTAYDKSLIYFDHNFTIKVNKNKMKYLEKMGLDGGFRKFEELAFEKLQLPQNHILKPNTENISIANQIRGIN</sequence>
<protein>
    <recommendedName>
        <fullName evidence="1">HNH nuclease domain-containing protein</fullName>
    </recommendedName>
</protein>
<name>A0A2U0HZL0_9FLAO</name>
<comment type="caution">
    <text evidence="2">The sequence shown here is derived from an EMBL/GenBank/DDBJ whole genome shotgun (WGS) entry which is preliminary data.</text>
</comment>
<dbReference type="Proteomes" id="UP000245962">
    <property type="component" value="Unassembled WGS sequence"/>
</dbReference>
<dbReference type="EMBL" id="QEHR01000006">
    <property type="protein sequence ID" value="PVW14259.1"/>
    <property type="molecule type" value="Genomic_DNA"/>
</dbReference>
<gene>
    <name evidence="2" type="ORF">DDV96_10660</name>
</gene>
<evidence type="ECO:0000313" key="2">
    <source>
        <dbReference type="EMBL" id="PVW14259.1"/>
    </source>
</evidence>
<dbReference type="InterPro" id="IPR003615">
    <property type="entry name" value="HNH_nuc"/>
</dbReference>
<dbReference type="InterPro" id="IPR046894">
    <property type="entry name" value="MTaX1"/>
</dbReference>
<dbReference type="CDD" id="cd00085">
    <property type="entry name" value="HNHc"/>
    <property type="match status" value="1"/>
</dbReference>
<dbReference type="Gene3D" id="1.10.30.50">
    <property type="match status" value="1"/>
</dbReference>
<accession>A0A2U0HZL0</accession>
<reference evidence="2 3" key="1">
    <citation type="submission" date="2018-04" db="EMBL/GenBank/DDBJ databases">
        <title>Marixanthomonas spongiae HN-E44 sp. nov., isolated from a marine sponge.</title>
        <authorList>
            <person name="Luo L."/>
            <person name="Zhuang L."/>
        </authorList>
    </citation>
    <scope>NUCLEOTIDE SEQUENCE [LARGE SCALE GENOMIC DNA]</scope>
    <source>
        <strain evidence="2 3">HN-E44</strain>
    </source>
</reference>
<organism evidence="2 3">
    <name type="scientific">Marixanthomonas spongiae</name>
    <dbReference type="NCBI Taxonomy" id="2174845"/>
    <lineage>
        <taxon>Bacteria</taxon>
        <taxon>Pseudomonadati</taxon>
        <taxon>Bacteroidota</taxon>
        <taxon>Flavobacteriia</taxon>
        <taxon>Flavobacteriales</taxon>
        <taxon>Flavobacteriaceae</taxon>
        <taxon>Marixanthomonas</taxon>
    </lineage>
</organism>
<evidence type="ECO:0000259" key="1">
    <source>
        <dbReference type="SMART" id="SM00507"/>
    </source>
</evidence>
<proteinExistence type="predicted"/>
<feature type="domain" description="HNH nuclease" evidence="1">
    <location>
        <begin position="216"/>
        <end position="268"/>
    </location>
</feature>